<gene>
    <name evidence="3" type="ORF">SAMN05421783_12120</name>
</gene>
<feature type="compositionally biased region" description="Polar residues" evidence="1">
    <location>
        <begin position="149"/>
        <end position="158"/>
    </location>
</feature>
<feature type="transmembrane region" description="Helical" evidence="2">
    <location>
        <begin position="67"/>
        <end position="92"/>
    </location>
</feature>
<dbReference type="RefSeq" id="WP_093035775.1">
    <property type="nucleotide sequence ID" value="NZ_FNNZ01000021.1"/>
</dbReference>
<feature type="transmembrane region" description="Helical" evidence="2">
    <location>
        <begin position="25"/>
        <end position="46"/>
    </location>
</feature>
<keyword evidence="2" id="KW-0472">Membrane</keyword>
<evidence type="ECO:0000313" key="4">
    <source>
        <dbReference type="Proteomes" id="UP000198816"/>
    </source>
</evidence>
<accession>A0A1H3ASE6</accession>
<dbReference type="EMBL" id="FNNZ01000021">
    <property type="protein sequence ID" value="SDX32632.1"/>
    <property type="molecule type" value="Genomic_DNA"/>
</dbReference>
<dbReference type="STRING" id="1058.SAMN05421783_12120"/>
<feature type="region of interest" description="Disordered" evidence="1">
    <location>
        <begin position="113"/>
        <end position="164"/>
    </location>
</feature>
<organism evidence="3 4">
    <name type="scientific">Thiocapsa roseopersicina</name>
    <dbReference type="NCBI Taxonomy" id="1058"/>
    <lineage>
        <taxon>Bacteria</taxon>
        <taxon>Pseudomonadati</taxon>
        <taxon>Pseudomonadota</taxon>
        <taxon>Gammaproteobacteria</taxon>
        <taxon>Chromatiales</taxon>
        <taxon>Chromatiaceae</taxon>
        <taxon>Thiocapsa</taxon>
    </lineage>
</organism>
<protein>
    <submittedName>
        <fullName evidence="3">Uncharacterized protein</fullName>
    </submittedName>
</protein>
<keyword evidence="4" id="KW-1185">Reference proteome</keyword>
<sequence>MSEPIHPAAIHHLPPFVTAPGETDGLLVAMAIFLLISVVGIGVFYFKLHALPEQMAHRGQKIQFEIVAVLALLALFTHNHAFWIAGLLLALVPLPDFTTPLSSIATSLERIAGRPEPAPSPASTTASPTPSAHAGSPQSSTPQPAASARISSGSTTQHGGVDHA</sequence>
<keyword evidence="2" id="KW-1133">Transmembrane helix</keyword>
<proteinExistence type="predicted"/>
<evidence type="ECO:0000256" key="2">
    <source>
        <dbReference type="SAM" id="Phobius"/>
    </source>
</evidence>
<keyword evidence="2" id="KW-0812">Transmembrane</keyword>
<feature type="compositionally biased region" description="Low complexity" evidence="1">
    <location>
        <begin position="121"/>
        <end position="148"/>
    </location>
</feature>
<dbReference type="OrthoDB" id="6228405at2"/>
<dbReference type="Proteomes" id="UP000198816">
    <property type="component" value="Unassembled WGS sequence"/>
</dbReference>
<evidence type="ECO:0000313" key="3">
    <source>
        <dbReference type="EMBL" id="SDX32632.1"/>
    </source>
</evidence>
<name>A0A1H3ASE6_THIRO</name>
<evidence type="ECO:0000256" key="1">
    <source>
        <dbReference type="SAM" id="MobiDB-lite"/>
    </source>
</evidence>
<dbReference type="AlphaFoldDB" id="A0A1H3ASE6"/>
<reference evidence="4" key="1">
    <citation type="submission" date="2016-10" db="EMBL/GenBank/DDBJ databases">
        <authorList>
            <person name="Varghese N."/>
            <person name="Submissions S."/>
        </authorList>
    </citation>
    <scope>NUCLEOTIDE SEQUENCE [LARGE SCALE GENOMIC DNA]</scope>
    <source>
        <strain evidence="4">DSM 217</strain>
    </source>
</reference>